<dbReference type="InterPro" id="IPR026907">
    <property type="entry name" value="GCIP-like"/>
</dbReference>
<evidence type="ECO:0000313" key="10">
    <source>
        <dbReference type="Proteomes" id="UP001152759"/>
    </source>
</evidence>
<comment type="similarity">
    <text evidence="3">Belongs to the CCNDBP1 family.</text>
</comment>
<evidence type="ECO:0000259" key="7">
    <source>
        <dbReference type="Pfam" id="PF13324"/>
    </source>
</evidence>
<name>A0A9P0F5E9_BEMTA</name>
<keyword evidence="4" id="KW-0963">Cytoplasm</keyword>
<dbReference type="Gene3D" id="1.20.1420.10">
    <property type="entry name" value="Talin, central domain"/>
    <property type="match status" value="1"/>
</dbReference>
<evidence type="ECO:0000256" key="6">
    <source>
        <dbReference type="ARBA" id="ARBA00023306"/>
    </source>
</evidence>
<comment type="subcellular location">
    <subcellularLocation>
        <location evidence="2">Cytoplasm</location>
    </subcellularLocation>
    <subcellularLocation>
        <location evidence="1">Nucleus</location>
    </subcellularLocation>
</comment>
<dbReference type="GO" id="GO:0005634">
    <property type="term" value="C:nucleus"/>
    <property type="evidence" value="ECO:0007669"/>
    <property type="project" value="UniProtKB-SubCell"/>
</dbReference>
<dbReference type="Proteomes" id="UP001152759">
    <property type="component" value="Chromosome 7"/>
</dbReference>
<evidence type="ECO:0000256" key="2">
    <source>
        <dbReference type="ARBA" id="ARBA00004496"/>
    </source>
</evidence>
<dbReference type="PANTHER" id="PTHR15492">
    <property type="entry name" value="CYCLIN D1-BINDING PROTEIN 1"/>
    <property type="match status" value="1"/>
</dbReference>
<dbReference type="EMBL" id="OU963868">
    <property type="protein sequence ID" value="CAH0392944.1"/>
    <property type="molecule type" value="Genomic_DNA"/>
</dbReference>
<dbReference type="Pfam" id="PF20936">
    <property type="entry name" value="GCIP_C"/>
    <property type="match status" value="1"/>
</dbReference>
<gene>
    <name evidence="9" type="ORF">BEMITA_LOCUS11402</name>
</gene>
<evidence type="ECO:0000259" key="8">
    <source>
        <dbReference type="Pfam" id="PF20936"/>
    </source>
</evidence>
<dbReference type="InterPro" id="IPR049318">
    <property type="entry name" value="GCIP_C"/>
</dbReference>
<proteinExistence type="inferred from homology"/>
<dbReference type="KEGG" id="btab:109035321"/>
<keyword evidence="5" id="KW-0539">Nucleus</keyword>
<protein>
    <recommendedName>
        <fullName evidence="11">Cyclin-D1-binding protein 1</fullName>
    </recommendedName>
</protein>
<evidence type="ECO:0000256" key="5">
    <source>
        <dbReference type="ARBA" id="ARBA00023242"/>
    </source>
</evidence>
<organism evidence="9 10">
    <name type="scientific">Bemisia tabaci</name>
    <name type="common">Sweetpotato whitefly</name>
    <name type="synonym">Aleurodes tabaci</name>
    <dbReference type="NCBI Taxonomy" id="7038"/>
    <lineage>
        <taxon>Eukaryota</taxon>
        <taxon>Metazoa</taxon>
        <taxon>Ecdysozoa</taxon>
        <taxon>Arthropoda</taxon>
        <taxon>Hexapoda</taxon>
        <taxon>Insecta</taxon>
        <taxon>Pterygota</taxon>
        <taxon>Neoptera</taxon>
        <taxon>Paraneoptera</taxon>
        <taxon>Hemiptera</taxon>
        <taxon>Sternorrhyncha</taxon>
        <taxon>Aleyrodoidea</taxon>
        <taxon>Aleyrodidae</taxon>
        <taxon>Aleyrodinae</taxon>
        <taxon>Bemisia</taxon>
    </lineage>
</organism>
<evidence type="ECO:0000313" key="9">
    <source>
        <dbReference type="EMBL" id="CAH0392944.1"/>
    </source>
</evidence>
<accession>A0A9P0F5E9</accession>
<dbReference type="GO" id="GO:0005737">
    <property type="term" value="C:cytoplasm"/>
    <property type="evidence" value="ECO:0007669"/>
    <property type="project" value="UniProtKB-SubCell"/>
</dbReference>
<dbReference type="Pfam" id="PF13324">
    <property type="entry name" value="GCIP_N"/>
    <property type="match status" value="1"/>
</dbReference>
<feature type="domain" description="Cyclin-D1-binding protein 1-like N-terminal" evidence="7">
    <location>
        <begin position="46"/>
        <end position="178"/>
    </location>
</feature>
<keyword evidence="6" id="KW-0131">Cell cycle</keyword>
<evidence type="ECO:0000256" key="4">
    <source>
        <dbReference type="ARBA" id="ARBA00022490"/>
    </source>
</evidence>
<evidence type="ECO:0008006" key="11">
    <source>
        <dbReference type="Google" id="ProtNLM"/>
    </source>
</evidence>
<evidence type="ECO:0000256" key="1">
    <source>
        <dbReference type="ARBA" id="ARBA00004123"/>
    </source>
</evidence>
<feature type="domain" description="Cyclin-D1-binding protein 1-like C-terminal" evidence="8">
    <location>
        <begin position="189"/>
        <end position="274"/>
    </location>
</feature>
<sequence length="331" mass="37011">MNISWKCFLPNLLSFLRRELKKLETGGEATSSVNSPESVKSTCTVLAAQLADKVTTLLYILSQPEKPEVEVVGPILDEIEIFATKLIYAFYSLPKDSGLTLRKQYHQDVLRVIEDLIGVLEALEKLEYVDQSSLRIVDCLTKSCNDIQRSPENNLDAVCRMVEAEESLVLDALEEVTMAFDEATQPCDETEMIWNSEEMEIVPSGIGLIKTARCLLKKIRSSLKSNGKCSSEKEVTQLDNIATNVTKFSLVIDDFVTTLYPPVNESTCIQTSNNVLNLVSSTLELVKDGHFMKEEDSNWHSFLVKALEHNHKKLLESTTAVTGKLTDLQLS</sequence>
<evidence type="ECO:0000256" key="3">
    <source>
        <dbReference type="ARBA" id="ARBA00008940"/>
    </source>
</evidence>
<dbReference type="AlphaFoldDB" id="A0A9P0F5E9"/>
<keyword evidence="10" id="KW-1185">Reference proteome</keyword>
<reference evidence="9" key="1">
    <citation type="submission" date="2021-12" db="EMBL/GenBank/DDBJ databases">
        <authorList>
            <person name="King R."/>
        </authorList>
    </citation>
    <scope>NUCLEOTIDE SEQUENCE</scope>
</reference>
<dbReference type="InterPro" id="IPR049317">
    <property type="entry name" value="GCIP-like_N"/>
</dbReference>
<dbReference type="Gene3D" id="1.20.1410.10">
    <property type="entry name" value="I/LWEQ domain"/>
    <property type="match status" value="1"/>
</dbReference>
<dbReference type="PANTHER" id="PTHR15492:SF1">
    <property type="entry name" value="CYCLIN-D1-BINDING PROTEIN 1"/>
    <property type="match status" value="1"/>
</dbReference>